<dbReference type="EMBL" id="JABFRW010000008">
    <property type="protein sequence ID" value="NOT32685.1"/>
    <property type="molecule type" value="Genomic_DNA"/>
</dbReference>
<accession>A0A849SL96</accession>
<keyword evidence="4" id="KW-0949">S-adenosyl-L-methionine</keyword>
<comment type="similarity">
    <text evidence="1">Belongs to the CFA/CMAS family.</text>
</comment>
<evidence type="ECO:0000256" key="1">
    <source>
        <dbReference type="ARBA" id="ARBA00010815"/>
    </source>
</evidence>
<proteinExistence type="inferred from homology"/>
<dbReference type="InterPro" id="IPR050723">
    <property type="entry name" value="CFA/CMAS"/>
</dbReference>
<dbReference type="Gene3D" id="3.40.50.150">
    <property type="entry name" value="Vaccinia Virus protein VP39"/>
    <property type="match status" value="1"/>
</dbReference>
<dbReference type="Proteomes" id="UP000580839">
    <property type="component" value="Unassembled WGS sequence"/>
</dbReference>
<dbReference type="PANTHER" id="PTHR43667">
    <property type="entry name" value="CYCLOPROPANE-FATTY-ACYL-PHOSPHOLIPID SYNTHASE"/>
    <property type="match status" value="1"/>
</dbReference>
<protein>
    <submittedName>
        <fullName evidence="7">Class I SAM-dependent methyltransferase</fullName>
    </submittedName>
</protein>
<name>A0A849SL96_UNCEI</name>
<evidence type="ECO:0000256" key="5">
    <source>
        <dbReference type="ARBA" id="ARBA00023098"/>
    </source>
</evidence>
<dbReference type="InterPro" id="IPR003333">
    <property type="entry name" value="CMAS"/>
</dbReference>
<feature type="active site" evidence="6">
    <location>
        <position position="391"/>
    </location>
</feature>
<dbReference type="CDD" id="cd02440">
    <property type="entry name" value="AdoMet_MTases"/>
    <property type="match status" value="1"/>
</dbReference>
<gene>
    <name evidence="7" type="ORF">HOP12_00780</name>
</gene>
<dbReference type="SUPFAM" id="SSF53335">
    <property type="entry name" value="S-adenosyl-L-methionine-dependent methyltransferases"/>
    <property type="match status" value="1"/>
</dbReference>
<evidence type="ECO:0000256" key="2">
    <source>
        <dbReference type="ARBA" id="ARBA00022603"/>
    </source>
</evidence>
<dbReference type="GO" id="GO:0008610">
    <property type="term" value="P:lipid biosynthetic process"/>
    <property type="evidence" value="ECO:0007669"/>
    <property type="project" value="InterPro"/>
</dbReference>
<dbReference type="AlphaFoldDB" id="A0A849SL96"/>
<evidence type="ECO:0000313" key="7">
    <source>
        <dbReference type="EMBL" id="NOT32685.1"/>
    </source>
</evidence>
<dbReference type="PIRSF" id="PIRSF003085">
    <property type="entry name" value="CMAS"/>
    <property type="match status" value="1"/>
</dbReference>
<dbReference type="Pfam" id="PF02353">
    <property type="entry name" value="CMAS"/>
    <property type="match status" value="1"/>
</dbReference>
<keyword evidence="3 7" id="KW-0808">Transferase</keyword>
<dbReference type="PANTHER" id="PTHR43667:SF2">
    <property type="entry name" value="FATTY ACID C-METHYL TRANSFERASE"/>
    <property type="match status" value="1"/>
</dbReference>
<evidence type="ECO:0000256" key="4">
    <source>
        <dbReference type="ARBA" id="ARBA00022691"/>
    </source>
</evidence>
<keyword evidence="5" id="KW-0443">Lipid metabolism</keyword>
<evidence type="ECO:0000313" key="8">
    <source>
        <dbReference type="Proteomes" id="UP000580839"/>
    </source>
</evidence>
<comment type="caution">
    <text evidence="7">The sequence shown here is derived from an EMBL/GenBank/DDBJ whole genome shotgun (WGS) entry which is preliminary data.</text>
</comment>
<evidence type="ECO:0000256" key="3">
    <source>
        <dbReference type="ARBA" id="ARBA00022679"/>
    </source>
</evidence>
<sequence length="435" mass="48001">MSTIQSLPAVLRRPRSSGMIARLARALVHQRLAGIRDGQLAVEDSGGVRRFGEASDLPCASLRVLDPGFYARVALSGSLGFAESFLRGEWTTDDLTNLLSVFARNLSRHGGGRWASAAFARPLARLGHALSANSRRGSRKNIHAHYDLGNAFYALFLDDTMTYSCAVFPERASSLREASVRKLDLVCRKLGLAPGQRVLEIGTGWGSFAIHAAKHYGCHVTTTTISDAQHQLALERIRAEGLTDRIEVLTTDYRDLEGSFDRLVSIEMIEAVGHENLPAYFRACADRLRSDGAMLLQAITMPDRDYDDYLTSADYIQCYVFPGSSLPSLGAITSAVARTDLRIDHLESIGRHYGETLRRWRASFTARLPEIKALGFDDRFVRLWTYYLCYCEAGFEEGYVDDLQLVLAKPAWRGAPIASESANRDLASALSGARA</sequence>
<keyword evidence="2 7" id="KW-0489">Methyltransferase</keyword>
<evidence type="ECO:0000256" key="6">
    <source>
        <dbReference type="PIRSR" id="PIRSR003085-1"/>
    </source>
</evidence>
<dbReference type="GO" id="GO:0008168">
    <property type="term" value="F:methyltransferase activity"/>
    <property type="evidence" value="ECO:0007669"/>
    <property type="project" value="UniProtKB-KW"/>
</dbReference>
<dbReference type="InterPro" id="IPR029063">
    <property type="entry name" value="SAM-dependent_MTases_sf"/>
</dbReference>
<dbReference type="GO" id="GO:0032259">
    <property type="term" value="P:methylation"/>
    <property type="evidence" value="ECO:0007669"/>
    <property type="project" value="UniProtKB-KW"/>
</dbReference>
<organism evidence="7 8">
    <name type="scientific">Eiseniibacteriota bacterium</name>
    <dbReference type="NCBI Taxonomy" id="2212470"/>
    <lineage>
        <taxon>Bacteria</taxon>
        <taxon>Candidatus Eiseniibacteriota</taxon>
    </lineage>
</organism>
<reference evidence="7 8" key="1">
    <citation type="submission" date="2020-04" db="EMBL/GenBank/DDBJ databases">
        <title>Metagenomic profiling of ammonia- and methane-oxidizing microorganisms in a Dutch drinking water treatment plant.</title>
        <authorList>
            <person name="Poghosyan L."/>
            <person name="Leucker S."/>
        </authorList>
    </citation>
    <scope>NUCLEOTIDE SEQUENCE [LARGE SCALE GENOMIC DNA]</scope>
    <source>
        <strain evidence="7">S-RSF-IL-03</strain>
    </source>
</reference>